<dbReference type="Proteomes" id="UP000694923">
    <property type="component" value="Unplaced"/>
</dbReference>
<evidence type="ECO:0000256" key="15">
    <source>
        <dbReference type="ARBA" id="ARBA00036560"/>
    </source>
</evidence>
<evidence type="ECO:0000256" key="7">
    <source>
        <dbReference type="ARBA" id="ARBA00022553"/>
    </source>
</evidence>
<keyword evidence="12 17" id="KW-0472">Membrane</keyword>
<keyword evidence="10 17" id="KW-1133">Transmembrane helix</keyword>
<evidence type="ECO:0000256" key="17">
    <source>
        <dbReference type="RuleBase" id="RU368066"/>
    </source>
</evidence>
<feature type="transmembrane region" description="Helical" evidence="17">
    <location>
        <begin position="450"/>
        <end position="477"/>
    </location>
</feature>
<proteinExistence type="inferred from homology"/>
<feature type="transmembrane region" description="Helical" evidence="17">
    <location>
        <begin position="32"/>
        <end position="53"/>
    </location>
</feature>
<comment type="similarity">
    <text evidence="3 17">Belongs to the CTL (choline transporter-like) family.</text>
</comment>
<evidence type="ECO:0000256" key="11">
    <source>
        <dbReference type="ARBA" id="ARBA00023128"/>
    </source>
</evidence>
<feature type="transmembrane region" description="Helical" evidence="17">
    <location>
        <begin position="560"/>
        <end position="583"/>
    </location>
</feature>
<accession>A0ABM0PYR5</accession>
<keyword evidence="5" id="KW-0050">Antiport</keyword>
<dbReference type="Pfam" id="PF04515">
    <property type="entry name" value="Choline_transpo"/>
    <property type="match status" value="1"/>
</dbReference>
<keyword evidence="4" id="KW-0813">Transport</keyword>
<evidence type="ECO:0000313" key="19">
    <source>
        <dbReference type="RefSeq" id="XP_008561256.1"/>
    </source>
</evidence>
<dbReference type="InterPro" id="IPR007603">
    <property type="entry name" value="Choline_transptr-like"/>
</dbReference>
<comment type="catalytic activity">
    <reaction evidence="15">
        <text>ethanolamine(out) + n H(+)(in) = ethanolamine(in) + n H(+)(out)</text>
        <dbReference type="Rhea" id="RHEA:75467"/>
        <dbReference type="ChEBI" id="CHEBI:15378"/>
        <dbReference type="ChEBI" id="CHEBI:57603"/>
    </reaction>
</comment>
<gene>
    <name evidence="19" type="primary">SLC44A2</name>
</gene>
<comment type="catalytic activity">
    <reaction evidence="14">
        <text>choline(out) + n H(+)(in) = choline(in) + n H(+)(out)</text>
        <dbReference type="Rhea" id="RHEA:75463"/>
        <dbReference type="ChEBI" id="CHEBI:15354"/>
        <dbReference type="ChEBI" id="CHEBI:15378"/>
    </reaction>
</comment>
<reference evidence="19" key="1">
    <citation type="submission" date="2025-08" db="UniProtKB">
        <authorList>
            <consortium name="RefSeq"/>
        </authorList>
    </citation>
    <scope>IDENTIFICATION</scope>
</reference>
<evidence type="ECO:0000256" key="2">
    <source>
        <dbReference type="ARBA" id="ARBA00004651"/>
    </source>
</evidence>
<evidence type="ECO:0000256" key="12">
    <source>
        <dbReference type="ARBA" id="ARBA00023136"/>
    </source>
</evidence>
<evidence type="ECO:0000256" key="6">
    <source>
        <dbReference type="ARBA" id="ARBA00022475"/>
    </source>
</evidence>
<comment type="function">
    <text evidence="17">Choline transporter.</text>
</comment>
<evidence type="ECO:0000256" key="5">
    <source>
        <dbReference type="ARBA" id="ARBA00022449"/>
    </source>
</evidence>
<dbReference type="PANTHER" id="PTHR12385">
    <property type="entry name" value="CHOLINE TRANSPORTER-LIKE (SLC FAMILY 44)"/>
    <property type="match status" value="1"/>
</dbReference>
<keyword evidence="9" id="KW-1000">Mitochondrion outer membrane</keyword>
<evidence type="ECO:0000256" key="16">
    <source>
        <dbReference type="ARBA" id="ARBA00038827"/>
    </source>
</evidence>
<feature type="transmembrane region" description="Helical" evidence="17">
    <location>
        <begin position="498"/>
        <end position="520"/>
    </location>
</feature>
<evidence type="ECO:0000256" key="4">
    <source>
        <dbReference type="ARBA" id="ARBA00022448"/>
    </source>
</evidence>
<sequence>MEDERKDGAYGTPQKYDPTFKGPIYNRGCTDVICCVLLLLAIVGYVAVGIIAWTHGDPRKVIYPTDSRGEFCGQKGTKNANKPFLFYFNIVKCASPLVLLEFQCPTPQICVEKCPDRYLTYLNARGSRDFEYYKQFCVPDFQTNKGVVEVLRDGDCPAVLIPSKPLAQRCFPAIHAHKGVLMVGNETTYEDGHGSRKNITELVEGAKKANGVLEARQLAMRIFEDYTVSWYWIVIGLVIAMVLSLLFIILLRFLAGIMVWVMIIMVILVLGYGIFHCYMEYARLRGEAGSDISLVDLGFQTDLRVYLHLRQTWMAFMIILSILEVIIILLLIFLRKRILIAIALIKEASRAVGYVMCSMLYPLVTFFLLCLCIAYWASTAVFLSTSNEAVYKIFDDETCPLVGKTCKPEIFPSSNESRLCPKARCQFAFYGGESGYHQALLGLQIFNVFMFFWLANFVLALGQVTLAGAFASYYWALRKPDDLPAFPLFSAFSRALRYHTGSLAFGALILAIVQIIRVMLEYLDQRLKAAENKFAKFLMTCLKCCFWCLEKFIKFLNRNAYIMIAIYGTNFCTSARNAFFLLMRNIIRVAVLDKVTDFLFLLGKLLIVGSVGILAFFFFTHRIRIVQDTAPPLNYYWVPILTVIVGSYLIAHGFFSVYGMCVDTLFLCFLEDLERNDGSAERPYFMSSSLKKLLNKTNKKLAES</sequence>
<feature type="transmembrane region" description="Helical" evidence="17">
    <location>
        <begin position="257"/>
        <end position="275"/>
    </location>
</feature>
<evidence type="ECO:0000256" key="10">
    <source>
        <dbReference type="ARBA" id="ARBA00022989"/>
    </source>
</evidence>
<dbReference type="PANTHER" id="PTHR12385:SF34">
    <property type="entry name" value="CHOLINE TRANSPORTER-LIKE PROTEIN 2"/>
    <property type="match status" value="1"/>
</dbReference>
<keyword evidence="8 17" id="KW-0812">Transmembrane</keyword>
<evidence type="ECO:0000256" key="9">
    <source>
        <dbReference type="ARBA" id="ARBA00022787"/>
    </source>
</evidence>
<keyword evidence="6" id="KW-1003">Cell membrane</keyword>
<feature type="transmembrane region" description="Helical" evidence="17">
    <location>
        <begin position="230"/>
        <end position="250"/>
    </location>
</feature>
<dbReference type="GeneID" id="103581121"/>
<evidence type="ECO:0000256" key="13">
    <source>
        <dbReference type="ARBA" id="ARBA00023180"/>
    </source>
</evidence>
<evidence type="ECO:0000256" key="8">
    <source>
        <dbReference type="ARBA" id="ARBA00022692"/>
    </source>
</evidence>
<comment type="subunit">
    <text evidence="16">Interacts with COCH.</text>
</comment>
<feature type="transmembrane region" description="Helical" evidence="17">
    <location>
        <begin position="354"/>
        <end position="377"/>
    </location>
</feature>
<evidence type="ECO:0000313" key="18">
    <source>
        <dbReference type="Proteomes" id="UP000694923"/>
    </source>
</evidence>
<keyword evidence="18" id="KW-1185">Reference proteome</keyword>
<feature type="transmembrane region" description="Helical" evidence="17">
    <location>
        <begin position="595"/>
        <end position="619"/>
    </location>
</feature>
<evidence type="ECO:0000256" key="14">
    <source>
        <dbReference type="ARBA" id="ARBA00035093"/>
    </source>
</evidence>
<name>A0ABM0PYR5_GALVR</name>
<protein>
    <recommendedName>
        <fullName evidence="17">Choline transporter-like protein</fullName>
    </recommendedName>
</protein>
<feature type="transmembrane region" description="Helical" evidence="17">
    <location>
        <begin position="635"/>
        <end position="655"/>
    </location>
</feature>
<keyword evidence="7" id="KW-0597">Phosphoprotein</keyword>
<feature type="transmembrane region" description="Helical" evidence="17">
    <location>
        <begin position="313"/>
        <end position="334"/>
    </location>
</feature>
<keyword evidence="11" id="KW-0496">Mitochondrion</keyword>
<keyword evidence="13" id="KW-0325">Glycoprotein</keyword>
<evidence type="ECO:0000256" key="3">
    <source>
        <dbReference type="ARBA" id="ARBA00007168"/>
    </source>
</evidence>
<comment type="subcellular location">
    <subcellularLocation>
        <location evidence="2 17">Cell membrane</location>
        <topology evidence="2 17">Multi-pass membrane protein</topology>
    </subcellularLocation>
    <subcellularLocation>
        <location evidence="1">Mitochondrion outer membrane</location>
        <topology evidence="1">Multi-pass membrane protein</topology>
    </subcellularLocation>
</comment>
<organism evidence="18 19">
    <name type="scientific">Galeopterus variegatus</name>
    <name type="common">Malayan flying lemur</name>
    <name type="synonym">Cynocephalus variegatus</name>
    <dbReference type="NCBI Taxonomy" id="482537"/>
    <lineage>
        <taxon>Eukaryota</taxon>
        <taxon>Metazoa</taxon>
        <taxon>Chordata</taxon>
        <taxon>Craniata</taxon>
        <taxon>Vertebrata</taxon>
        <taxon>Euteleostomi</taxon>
        <taxon>Mammalia</taxon>
        <taxon>Eutheria</taxon>
        <taxon>Euarchontoglires</taxon>
        <taxon>Dermoptera</taxon>
        <taxon>Cynocephalidae</taxon>
        <taxon>Galeopterus</taxon>
    </lineage>
</organism>
<evidence type="ECO:0000256" key="1">
    <source>
        <dbReference type="ARBA" id="ARBA00004374"/>
    </source>
</evidence>
<dbReference type="RefSeq" id="XP_008561256.1">
    <property type="nucleotide sequence ID" value="XM_008563034.1"/>
</dbReference>